<evidence type="ECO:0000313" key="1">
    <source>
        <dbReference type="EMBL" id="KTD04681.1"/>
    </source>
</evidence>
<proteinExistence type="predicted"/>
<accession>A0A0W0UB00</accession>
<dbReference type="PATRIC" id="fig|45065.4.peg.83"/>
<comment type="caution">
    <text evidence="1">The sequence shown here is derived from an EMBL/GenBank/DDBJ whole genome shotgun (WGS) entry which is preliminary data.</text>
</comment>
<gene>
    <name evidence="1" type="ORF">Lgee_0078</name>
</gene>
<sequence length="86" mass="9402">MDIIIGAALLSLLLGALIGTFFKWLGLSPVFSGFLLILFINLIANFLILNFVHGDTDASWLALPLLVIFDVFAFIGLILVRGKKEP</sequence>
<evidence type="ECO:0000313" key="2">
    <source>
        <dbReference type="Proteomes" id="UP000054785"/>
    </source>
</evidence>
<dbReference type="AlphaFoldDB" id="A0A0W0UB00"/>
<dbReference type="Proteomes" id="UP000054785">
    <property type="component" value="Unassembled WGS sequence"/>
</dbReference>
<organism evidence="1 2">
    <name type="scientific">Legionella geestiana</name>
    <dbReference type="NCBI Taxonomy" id="45065"/>
    <lineage>
        <taxon>Bacteria</taxon>
        <taxon>Pseudomonadati</taxon>
        <taxon>Pseudomonadota</taxon>
        <taxon>Gammaproteobacteria</taxon>
        <taxon>Legionellales</taxon>
        <taxon>Legionellaceae</taxon>
        <taxon>Legionella</taxon>
    </lineage>
</organism>
<name>A0A0W0UB00_9GAMM</name>
<reference evidence="1 2" key="1">
    <citation type="submission" date="2015-11" db="EMBL/GenBank/DDBJ databases">
        <title>Genomic analysis of 38 Legionella species identifies large and diverse effector repertoires.</title>
        <authorList>
            <person name="Burstein D."/>
            <person name="Amaro F."/>
            <person name="Zusman T."/>
            <person name="Lifshitz Z."/>
            <person name="Cohen O."/>
            <person name="Gilbert J.A."/>
            <person name="Pupko T."/>
            <person name="Shuman H.A."/>
            <person name="Segal G."/>
        </authorList>
    </citation>
    <scope>NUCLEOTIDE SEQUENCE [LARGE SCALE GENOMIC DNA]</scope>
    <source>
        <strain evidence="1 2">ATCC 49504</strain>
    </source>
</reference>
<dbReference type="RefSeq" id="WP_028386892.1">
    <property type="nucleotide sequence ID" value="NZ_CAAAHN010000034.1"/>
</dbReference>
<dbReference type="EMBL" id="LNYC01000002">
    <property type="protein sequence ID" value="KTD04681.1"/>
    <property type="molecule type" value="Genomic_DNA"/>
</dbReference>
<protein>
    <submittedName>
        <fullName evidence="1">Uncharacterized protein</fullName>
    </submittedName>
</protein>
<keyword evidence="2" id="KW-1185">Reference proteome</keyword>